<dbReference type="GO" id="GO:0008476">
    <property type="term" value="F:protein-tyrosine sulfotransferase activity"/>
    <property type="evidence" value="ECO:0007669"/>
    <property type="project" value="InterPro"/>
</dbReference>
<dbReference type="InterPro" id="IPR011990">
    <property type="entry name" value="TPR-like_helical_dom_sf"/>
</dbReference>
<dbReference type="PANTHER" id="PTHR12788:SF10">
    <property type="entry name" value="PROTEIN-TYROSINE SULFOTRANSFERASE"/>
    <property type="match status" value="1"/>
</dbReference>
<evidence type="ECO:0000256" key="1">
    <source>
        <dbReference type="ARBA" id="ARBA00022679"/>
    </source>
</evidence>
<dbReference type="InterPro" id="IPR019734">
    <property type="entry name" value="TPR_rpt"/>
</dbReference>
<evidence type="ECO:0000313" key="3">
    <source>
        <dbReference type="EMBL" id="OFC61802.1"/>
    </source>
</evidence>
<keyword evidence="1" id="KW-0808">Transferase</keyword>
<dbReference type="PROSITE" id="PS50005">
    <property type="entry name" value="TPR"/>
    <property type="match status" value="1"/>
</dbReference>
<dbReference type="SMART" id="SM00028">
    <property type="entry name" value="TPR"/>
    <property type="match status" value="3"/>
</dbReference>
<keyword evidence="2" id="KW-0802">TPR repeat</keyword>
<dbReference type="SUPFAM" id="SSF52540">
    <property type="entry name" value="P-loop containing nucleoside triphosphate hydrolases"/>
    <property type="match status" value="1"/>
</dbReference>
<dbReference type="PANTHER" id="PTHR12788">
    <property type="entry name" value="PROTEIN-TYROSINE SULFOTRANSFERASE 2"/>
    <property type="match status" value="1"/>
</dbReference>
<evidence type="ECO:0000256" key="2">
    <source>
        <dbReference type="PROSITE-ProRule" id="PRU00339"/>
    </source>
</evidence>
<dbReference type="EMBL" id="LZYH01000332">
    <property type="protein sequence ID" value="OFC61802.1"/>
    <property type="molecule type" value="Genomic_DNA"/>
</dbReference>
<dbReference type="Gene3D" id="1.25.40.10">
    <property type="entry name" value="Tetratricopeptide repeat domain"/>
    <property type="match status" value="1"/>
</dbReference>
<gene>
    <name evidence="3" type="ORF">BAE30_03770</name>
</gene>
<dbReference type="InterPro" id="IPR026634">
    <property type="entry name" value="TPST-like"/>
</dbReference>
<comment type="caution">
    <text evidence="3">The sequence shown here is derived from an EMBL/GenBank/DDBJ whole genome shotgun (WGS) entry which is preliminary data.</text>
</comment>
<dbReference type="SUPFAM" id="SSF48452">
    <property type="entry name" value="TPR-like"/>
    <property type="match status" value="1"/>
</dbReference>
<name>A0A1E7YZ66_9PROT</name>
<proteinExistence type="predicted"/>
<dbReference type="Proteomes" id="UP000175707">
    <property type="component" value="Unassembled WGS sequence"/>
</dbReference>
<feature type="repeat" description="TPR" evidence="2">
    <location>
        <begin position="69"/>
        <end position="102"/>
    </location>
</feature>
<protein>
    <submittedName>
        <fullName evidence="3">Uncharacterized protein</fullName>
    </submittedName>
</protein>
<dbReference type="AlphaFoldDB" id="A0A1E7YZ66"/>
<sequence>MATALRALQIGQYPQALEIFQGIARDRAVPKQIRADAHANAAVCLIRLRRWEDAEHCAQAATDLDPGHVDAWFNLGGIRMQLGKTLDALMAFRRCVSLRPSRLDALRYRANLAAQHQLWSEAADAYAVLARSYPQDRSLWSRWIEAMVLAGKAPLLDELTRKALDQNPQDALLRVARLRVLVDLERFGEALALLSSLEDIPSELAAWVFTQCGDTGNALMLRDSVPKRARYHVLGLLVPGWSEDPLAAAVEYTRNPDPTDSARDLAGLHFSLARTFEDHGEIPTAMGHYAAAHSILSRQEPFSWDGHRTLHRWLVDERPWMRLAPAKASGGARWIFVVGMPRSGTSLLEQVLDSHPAFLGLGERHEIAMAMQRYFSDRDGKAMESAFWNLQRQAEAAQGHRWIIDKMPANFQYVGAILDLLPDAQVIWCLRDPLDNGLSIWRQHFRGQHPYAHDLHTLGRYYRWHEAMLALAQERYGDRLHAVRYESLVEHFQGTVGTLLAHLGEPWDPRCERFYENPRKVRTASRDQVRRPLYQDAIGVARGRLEYLRELQSGLDAGCNDVLA</sequence>
<dbReference type="InterPro" id="IPR027417">
    <property type="entry name" value="P-loop_NTPase"/>
</dbReference>
<evidence type="ECO:0000313" key="4">
    <source>
        <dbReference type="Proteomes" id="UP000175707"/>
    </source>
</evidence>
<organism evidence="3 4">
    <name type="scientific">Acidithiobacillus caldus</name>
    <dbReference type="NCBI Taxonomy" id="33059"/>
    <lineage>
        <taxon>Bacteria</taxon>
        <taxon>Pseudomonadati</taxon>
        <taxon>Pseudomonadota</taxon>
        <taxon>Acidithiobacillia</taxon>
        <taxon>Acidithiobacillales</taxon>
        <taxon>Acidithiobacillaceae</taxon>
        <taxon>Acidithiobacillus</taxon>
    </lineage>
</organism>
<dbReference type="Pfam" id="PF13432">
    <property type="entry name" value="TPR_16"/>
    <property type="match status" value="1"/>
</dbReference>
<reference evidence="3 4" key="1">
    <citation type="submission" date="2016-06" db="EMBL/GenBank/DDBJ databases">
        <title>Gene turnover analysis identifies the evolutionary adaptation of the extremophile Acidithiobacillus caldus.</title>
        <authorList>
            <person name="Zhang X."/>
        </authorList>
    </citation>
    <scope>NUCLEOTIDE SEQUENCE [LARGE SCALE GENOMIC DNA]</scope>
    <source>
        <strain evidence="3 4">S1</strain>
    </source>
</reference>
<accession>A0A1E7YZ66</accession>
<dbReference type="Gene3D" id="3.40.50.300">
    <property type="entry name" value="P-loop containing nucleotide triphosphate hydrolases"/>
    <property type="match status" value="1"/>
</dbReference>
<dbReference type="Pfam" id="PF13469">
    <property type="entry name" value="Sulfotransfer_3"/>
    <property type="match status" value="1"/>
</dbReference>